<dbReference type="EMBL" id="BRXZ01004614">
    <property type="protein sequence ID" value="GMH52352.1"/>
    <property type="molecule type" value="Genomic_DNA"/>
</dbReference>
<dbReference type="AlphaFoldDB" id="A0A9W7DRS5"/>
<evidence type="ECO:0000256" key="2">
    <source>
        <dbReference type="ARBA" id="ARBA00009310"/>
    </source>
</evidence>
<evidence type="ECO:0000313" key="8">
    <source>
        <dbReference type="Proteomes" id="UP001165082"/>
    </source>
</evidence>
<gene>
    <name evidence="7" type="ORF">TrRE_jg12510</name>
</gene>
<dbReference type="OrthoDB" id="378564at2759"/>
<evidence type="ECO:0000256" key="4">
    <source>
        <dbReference type="ARBA" id="ARBA00022989"/>
    </source>
</evidence>
<dbReference type="PANTHER" id="PTHR21347">
    <property type="entry name" value="CLEFT LIP AND PALATE ASSOCIATED TRANSMEMBRANE PROTEIN-RELATED"/>
    <property type="match status" value="1"/>
</dbReference>
<dbReference type="GO" id="GO:0016020">
    <property type="term" value="C:membrane"/>
    <property type="evidence" value="ECO:0007669"/>
    <property type="project" value="UniProtKB-SubCell"/>
</dbReference>
<comment type="caution">
    <text evidence="7">The sequence shown here is derived from an EMBL/GenBank/DDBJ whole genome shotgun (WGS) entry which is preliminary data.</text>
</comment>
<organism evidence="7 8">
    <name type="scientific">Triparma retinervis</name>
    <dbReference type="NCBI Taxonomy" id="2557542"/>
    <lineage>
        <taxon>Eukaryota</taxon>
        <taxon>Sar</taxon>
        <taxon>Stramenopiles</taxon>
        <taxon>Ochrophyta</taxon>
        <taxon>Bolidophyceae</taxon>
        <taxon>Parmales</taxon>
        <taxon>Triparmaceae</taxon>
        <taxon>Triparma</taxon>
    </lineage>
</organism>
<evidence type="ECO:0000313" key="7">
    <source>
        <dbReference type="EMBL" id="GMH52352.1"/>
    </source>
</evidence>
<dbReference type="PANTHER" id="PTHR21347:SF0">
    <property type="entry name" value="LIPID SCRAMBLASE CLPTM1L"/>
    <property type="match status" value="1"/>
</dbReference>
<reference evidence="7" key="1">
    <citation type="submission" date="2022-07" db="EMBL/GenBank/DDBJ databases">
        <title>Genome analysis of Parmales, a sister group of diatoms, reveals the evolutionary specialization of diatoms from phago-mixotrophs to photoautotrophs.</title>
        <authorList>
            <person name="Ban H."/>
            <person name="Sato S."/>
            <person name="Yoshikawa S."/>
            <person name="Kazumasa Y."/>
            <person name="Nakamura Y."/>
            <person name="Ichinomiya M."/>
            <person name="Saitoh K."/>
            <person name="Sato N."/>
            <person name="Blanc-Mathieu R."/>
            <person name="Endo H."/>
            <person name="Kuwata A."/>
            <person name="Ogata H."/>
        </authorList>
    </citation>
    <scope>NUCLEOTIDE SEQUENCE</scope>
</reference>
<evidence type="ECO:0000256" key="1">
    <source>
        <dbReference type="ARBA" id="ARBA00004141"/>
    </source>
</evidence>
<feature type="non-terminal residue" evidence="7">
    <location>
        <position position="359"/>
    </location>
</feature>
<dbReference type="Pfam" id="PF05602">
    <property type="entry name" value="CLPTM1"/>
    <property type="match status" value="1"/>
</dbReference>
<dbReference type="Proteomes" id="UP001165082">
    <property type="component" value="Unassembled WGS sequence"/>
</dbReference>
<keyword evidence="5" id="KW-0472">Membrane</keyword>
<keyword evidence="4" id="KW-1133">Transmembrane helix</keyword>
<comment type="subcellular location">
    <subcellularLocation>
        <location evidence="1">Membrane</location>
        <topology evidence="1">Multi-pass membrane protein</topology>
    </subcellularLocation>
</comment>
<feature type="region of interest" description="Disordered" evidence="6">
    <location>
        <begin position="43"/>
        <end position="89"/>
    </location>
</feature>
<evidence type="ECO:0000256" key="3">
    <source>
        <dbReference type="ARBA" id="ARBA00022692"/>
    </source>
</evidence>
<protein>
    <submittedName>
        <fullName evidence="7">Uncharacterized protein</fullName>
    </submittedName>
</protein>
<name>A0A9W7DRS5_9STRA</name>
<feature type="compositionally biased region" description="Polar residues" evidence="6">
    <location>
        <begin position="52"/>
        <end position="74"/>
    </location>
</feature>
<dbReference type="InterPro" id="IPR008429">
    <property type="entry name" value="CLPTM1"/>
</dbReference>
<proteinExistence type="inferred from homology"/>
<comment type="similarity">
    <text evidence="2">Belongs to the CLPTM1 family.</text>
</comment>
<keyword evidence="3" id="KW-0812">Transmembrane</keyword>
<evidence type="ECO:0000256" key="6">
    <source>
        <dbReference type="SAM" id="MobiDB-lite"/>
    </source>
</evidence>
<keyword evidence="8" id="KW-1185">Reference proteome</keyword>
<dbReference type="GO" id="GO:0012505">
    <property type="term" value="C:endomembrane system"/>
    <property type="evidence" value="ECO:0007669"/>
    <property type="project" value="TreeGrafter"/>
</dbReference>
<accession>A0A9W7DRS5</accession>
<evidence type="ECO:0000256" key="5">
    <source>
        <dbReference type="ARBA" id="ARBA00023136"/>
    </source>
</evidence>
<sequence length="359" mass="39481">MSSSSSTSDETQETPDVLSMIRKFTRPLVFYFIFRQSSSFFTNSDNKDLPQGGTTNTFEQLNNGAQPNDIFPSSKSKKPLGATPPSSNPLSSWIPDAVSNPYGPIPTFSNHGPQHVCAWGLGTPLDIDVFVTSLPSHSLSPPVPPPVPPLYSWSVSGWSFGSPASGAGGILGGSAEALSDEATVECTEDMKNNGTAYAHVYVRRHGGEPGDGHHTVVEMNKWRVRRKDRDVRNLMGDFGIEEEEEEEEEEVEDKSVLGEAAKDKTRDVWLSYWKPTLNLQMVEMTQAFPRNGIPPQMSSKMKFSDSVSGRYYPVLYVNEFWLTSDKLVPVNGTVASLPLSVSLSSVGMLKWQGMSMMEQ</sequence>